<reference evidence="2 3" key="1">
    <citation type="journal article" date="2016" name="Int. J. Syst. Evol. Microbiol.">
        <title>Panacibacter ginsenosidivorans gen. nov., sp. nov., with ginsenoside converting activity isolated from soil of a ginseng field.</title>
        <authorList>
            <person name="Siddiqi M.Z."/>
            <person name="Muhammad Shafi S."/>
            <person name="Choi K.D."/>
            <person name="Im W.T."/>
        </authorList>
    </citation>
    <scope>NUCLEOTIDE SEQUENCE [LARGE SCALE GENOMIC DNA]</scope>
    <source>
        <strain evidence="2 3">Gsoil1550</strain>
    </source>
</reference>
<keyword evidence="1" id="KW-0472">Membrane</keyword>
<dbReference type="KEGG" id="pgin:FRZ67_19075"/>
<name>A0A5B8VFI9_9BACT</name>
<evidence type="ECO:0000313" key="2">
    <source>
        <dbReference type="EMBL" id="QEC69306.1"/>
    </source>
</evidence>
<evidence type="ECO:0000313" key="3">
    <source>
        <dbReference type="Proteomes" id="UP000321533"/>
    </source>
</evidence>
<protein>
    <submittedName>
        <fullName evidence="2">Uncharacterized protein</fullName>
    </submittedName>
</protein>
<dbReference type="RefSeq" id="WP_147192183.1">
    <property type="nucleotide sequence ID" value="NZ_CP042435.1"/>
</dbReference>
<dbReference type="Proteomes" id="UP000321533">
    <property type="component" value="Chromosome"/>
</dbReference>
<keyword evidence="1" id="KW-1133">Transmembrane helix</keyword>
<gene>
    <name evidence="2" type="ORF">FRZ67_19075</name>
</gene>
<evidence type="ECO:0000256" key="1">
    <source>
        <dbReference type="SAM" id="Phobius"/>
    </source>
</evidence>
<feature type="transmembrane region" description="Helical" evidence="1">
    <location>
        <begin position="90"/>
        <end position="110"/>
    </location>
</feature>
<feature type="transmembrane region" description="Helical" evidence="1">
    <location>
        <begin position="6"/>
        <end position="23"/>
    </location>
</feature>
<dbReference type="AlphaFoldDB" id="A0A5B8VFI9"/>
<accession>A0A5B8VFI9</accession>
<dbReference type="OrthoDB" id="655674at2"/>
<feature type="transmembrane region" description="Helical" evidence="1">
    <location>
        <begin position="60"/>
        <end position="78"/>
    </location>
</feature>
<organism evidence="2 3">
    <name type="scientific">Panacibacter ginsenosidivorans</name>
    <dbReference type="NCBI Taxonomy" id="1813871"/>
    <lineage>
        <taxon>Bacteria</taxon>
        <taxon>Pseudomonadati</taxon>
        <taxon>Bacteroidota</taxon>
        <taxon>Chitinophagia</taxon>
        <taxon>Chitinophagales</taxon>
        <taxon>Chitinophagaceae</taxon>
        <taxon>Panacibacter</taxon>
    </lineage>
</organism>
<sequence length="219" mass="25855">MNNYGWYILFNHSLVLAAAIGIIRYRFVVKSFRPFLFFIWLGIINESVSLVLIFSKHSNAVNSNIYVLLEFALLLLQFYKWNGNNRLKYLMILLAGIIVWVTDNILLHALNNNNSLFRVFYSIVIVLFSIDLVNRTIVFEKDPVYKNALFLIGITFIVFYGYKTFLEVFNIFSLPLSNIFYKYIWLTMSFINFIANIIYAIAILCIPKKEELFMRYLLR</sequence>
<feature type="transmembrane region" description="Helical" evidence="1">
    <location>
        <begin position="145"/>
        <end position="163"/>
    </location>
</feature>
<feature type="transmembrane region" description="Helical" evidence="1">
    <location>
        <begin position="35"/>
        <end position="54"/>
    </location>
</feature>
<dbReference type="EMBL" id="CP042435">
    <property type="protein sequence ID" value="QEC69306.1"/>
    <property type="molecule type" value="Genomic_DNA"/>
</dbReference>
<feature type="transmembrane region" description="Helical" evidence="1">
    <location>
        <begin position="183"/>
        <end position="206"/>
    </location>
</feature>
<keyword evidence="3" id="KW-1185">Reference proteome</keyword>
<keyword evidence="1" id="KW-0812">Transmembrane</keyword>
<feature type="transmembrane region" description="Helical" evidence="1">
    <location>
        <begin position="116"/>
        <end position="133"/>
    </location>
</feature>
<proteinExistence type="predicted"/>